<organism evidence="2 3">
    <name type="scientific">Paraglomus brasilianum</name>
    <dbReference type="NCBI Taxonomy" id="144538"/>
    <lineage>
        <taxon>Eukaryota</taxon>
        <taxon>Fungi</taxon>
        <taxon>Fungi incertae sedis</taxon>
        <taxon>Mucoromycota</taxon>
        <taxon>Glomeromycotina</taxon>
        <taxon>Glomeromycetes</taxon>
        <taxon>Paraglomerales</taxon>
        <taxon>Paraglomeraceae</taxon>
        <taxon>Paraglomus</taxon>
    </lineage>
</organism>
<feature type="compositionally biased region" description="Polar residues" evidence="1">
    <location>
        <begin position="94"/>
        <end position="112"/>
    </location>
</feature>
<feature type="region of interest" description="Disordered" evidence="1">
    <location>
        <begin position="73"/>
        <end position="117"/>
    </location>
</feature>
<gene>
    <name evidence="2" type="ORF">PBRASI_LOCUS3742</name>
</gene>
<evidence type="ECO:0000313" key="3">
    <source>
        <dbReference type="Proteomes" id="UP000789739"/>
    </source>
</evidence>
<keyword evidence="3" id="KW-1185">Reference proteome</keyword>
<proteinExistence type="predicted"/>
<name>A0A9N9A8U7_9GLOM</name>
<sequence length="182" mass="20510">MNSELDLLKKRITELEAENAKLRQTMEEKSDLEAENSKRKAENTKLKAEVAKLRHDIEEIKLQTRVIPNELDIPSIGDISQPSACPELPELEHSSTQSKSPTEPEPSATSLAQEIIDDNSAETLDFVETVYKESVSNEIMERIREKKLRDQEALSTSQDTRSIIISEQNNNSGLLETSCLTE</sequence>
<accession>A0A9N9A8U7</accession>
<reference evidence="2" key="1">
    <citation type="submission" date="2021-06" db="EMBL/GenBank/DDBJ databases">
        <authorList>
            <person name="Kallberg Y."/>
            <person name="Tangrot J."/>
            <person name="Rosling A."/>
        </authorList>
    </citation>
    <scope>NUCLEOTIDE SEQUENCE</scope>
    <source>
        <strain evidence="2">BR232B</strain>
    </source>
</reference>
<dbReference type="AlphaFoldDB" id="A0A9N9A8U7"/>
<feature type="region of interest" description="Disordered" evidence="1">
    <location>
        <begin position="146"/>
        <end position="168"/>
    </location>
</feature>
<dbReference type="OrthoDB" id="2445691at2759"/>
<comment type="caution">
    <text evidence="2">The sequence shown here is derived from an EMBL/GenBank/DDBJ whole genome shotgun (WGS) entry which is preliminary data.</text>
</comment>
<protein>
    <submittedName>
        <fullName evidence="2">1443_t:CDS:1</fullName>
    </submittedName>
</protein>
<feature type="compositionally biased region" description="Polar residues" evidence="1">
    <location>
        <begin position="153"/>
        <end position="168"/>
    </location>
</feature>
<dbReference type="EMBL" id="CAJVPI010000349">
    <property type="protein sequence ID" value="CAG8523329.1"/>
    <property type="molecule type" value="Genomic_DNA"/>
</dbReference>
<dbReference type="Proteomes" id="UP000789739">
    <property type="component" value="Unassembled WGS sequence"/>
</dbReference>
<evidence type="ECO:0000313" key="2">
    <source>
        <dbReference type="EMBL" id="CAG8523329.1"/>
    </source>
</evidence>
<evidence type="ECO:0000256" key="1">
    <source>
        <dbReference type="SAM" id="MobiDB-lite"/>
    </source>
</evidence>
<feature type="region of interest" description="Disordered" evidence="1">
    <location>
        <begin position="22"/>
        <end position="43"/>
    </location>
</feature>